<proteinExistence type="predicted"/>
<evidence type="ECO:0000313" key="2">
    <source>
        <dbReference type="Proteomes" id="UP001630127"/>
    </source>
</evidence>
<sequence>MMATHVALHTSAMVSQALVEATRVVGGNTIVVQNFSKDLLASARRMSDSFCTTQAITPPSCAIRIAKGSDFAVAIFIKRGDYTAARTEDPQVAIALQGCTISSIKDGDFMSTKLNHGRDFAFAQANTDQVVTASTFQIHNQQHSKEDVEVNEGKMTLEKEHDATKSIIVVLAIPAATKSKNSRRKSLVDDKVEQVYTQELGPGKDRNYSLQLKLFDEISIHPVFHVSMLKKSPKGAKVRLVLPQTTREGMIKIAPLAILDN</sequence>
<comment type="caution">
    <text evidence="1">The sequence shown here is derived from an EMBL/GenBank/DDBJ whole genome shotgun (WGS) entry which is preliminary data.</text>
</comment>
<organism evidence="1 2">
    <name type="scientific">Cinchona calisaya</name>
    <dbReference type="NCBI Taxonomy" id="153742"/>
    <lineage>
        <taxon>Eukaryota</taxon>
        <taxon>Viridiplantae</taxon>
        <taxon>Streptophyta</taxon>
        <taxon>Embryophyta</taxon>
        <taxon>Tracheophyta</taxon>
        <taxon>Spermatophyta</taxon>
        <taxon>Magnoliopsida</taxon>
        <taxon>eudicotyledons</taxon>
        <taxon>Gunneridae</taxon>
        <taxon>Pentapetalae</taxon>
        <taxon>asterids</taxon>
        <taxon>lamiids</taxon>
        <taxon>Gentianales</taxon>
        <taxon>Rubiaceae</taxon>
        <taxon>Cinchonoideae</taxon>
        <taxon>Cinchoneae</taxon>
        <taxon>Cinchona</taxon>
    </lineage>
</organism>
<keyword evidence="2" id="KW-1185">Reference proteome</keyword>
<name>A0ABD3B1W5_9GENT</name>
<dbReference type="EMBL" id="JBJUIK010000001">
    <property type="protein sequence ID" value="KAL3537416.1"/>
    <property type="molecule type" value="Genomic_DNA"/>
</dbReference>
<gene>
    <name evidence="1" type="ORF">ACH5RR_000782</name>
</gene>
<dbReference type="AlphaFoldDB" id="A0ABD3B1W5"/>
<reference evidence="1 2" key="1">
    <citation type="submission" date="2024-11" db="EMBL/GenBank/DDBJ databases">
        <title>A near-complete genome assembly of Cinchona calisaya.</title>
        <authorList>
            <person name="Lian D.C."/>
            <person name="Zhao X.W."/>
            <person name="Wei L."/>
        </authorList>
    </citation>
    <scope>NUCLEOTIDE SEQUENCE [LARGE SCALE GENOMIC DNA]</scope>
    <source>
        <tissue evidence="1">Nenye</tissue>
    </source>
</reference>
<dbReference type="Proteomes" id="UP001630127">
    <property type="component" value="Unassembled WGS sequence"/>
</dbReference>
<accession>A0ABD3B1W5</accession>
<evidence type="ECO:0000313" key="1">
    <source>
        <dbReference type="EMBL" id="KAL3537416.1"/>
    </source>
</evidence>
<protein>
    <submittedName>
        <fullName evidence="1">Uncharacterized protein</fullName>
    </submittedName>
</protein>